<dbReference type="InterPro" id="IPR038607">
    <property type="entry name" value="PhoD-like_sf"/>
</dbReference>
<gene>
    <name evidence="1" type="ORF">PSECIP111951_02439</name>
</gene>
<dbReference type="EMBL" id="CAMAPD010000011">
    <property type="protein sequence ID" value="CAH9061209.1"/>
    <property type="molecule type" value="Genomic_DNA"/>
</dbReference>
<name>A0ABM9GL06_9GAMM</name>
<proteinExistence type="predicted"/>
<dbReference type="Gene3D" id="3.60.21.70">
    <property type="entry name" value="PhoD-like phosphatase"/>
    <property type="match status" value="1"/>
</dbReference>
<protein>
    <recommendedName>
        <fullName evidence="3">PhoD-like phosphatase metallophosphatase domain-containing protein</fullName>
    </recommendedName>
</protein>
<dbReference type="PANTHER" id="PTHR37031">
    <property type="entry name" value="METALLOPHOSPHATASE BINDING DOMAIN PROTEIN"/>
    <property type="match status" value="1"/>
</dbReference>
<accession>A0ABM9GL06</accession>
<dbReference type="SUPFAM" id="SSF56300">
    <property type="entry name" value="Metallo-dependent phosphatases"/>
    <property type="match status" value="1"/>
</dbReference>
<dbReference type="RefSeq" id="WP_261593657.1">
    <property type="nucleotide sequence ID" value="NZ_CAMAPD010000011.1"/>
</dbReference>
<reference evidence="1 2" key="1">
    <citation type="submission" date="2022-07" db="EMBL/GenBank/DDBJ databases">
        <authorList>
            <person name="Criscuolo A."/>
        </authorList>
    </citation>
    <scope>NUCLEOTIDE SEQUENCE [LARGE SCALE GENOMIC DNA]</scope>
    <source>
        <strain evidence="2">CIP 111951</strain>
    </source>
</reference>
<dbReference type="PANTHER" id="PTHR37031:SF2">
    <property type="entry name" value="PHOD-LIKE PHOSPHATASE METALLOPHOSPHATASE DOMAIN-CONTAINING PROTEIN"/>
    <property type="match status" value="1"/>
</dbReference>
<dbReference type="InterPro" id="IPR029052">
    <property type="entry name" value="Metallo-depent_PP-like"/>
</dbReference>
<evidence type="ECO:0000313" key="2">
    <source>
        <dbReference type="Proteomes" id="UP001152485"/>
    </source>
</evidence>
<sequence>MKVLSGPILRRVEATTACIWLIINGTFDKEQLSTNTSVQLQPISNTATTEYIKLTGQLHAILITLQAPQAGWPEGDYVHYDLLYQGDSLIQKQYFNGPLPTYPGHTLPCFRYFSKHQKILNASCRKPHGTKQDALAAFDKRVENRNKLDSLPDIAFFTGDQIYADDVDPQIAKYIFEQSQMLFNNEALAPAVDNNTSHWKPSLDELGWQNRQRLLNKQEGFYSQSADHHLLGFREYMLMYMLAWGGLCHDLAPPSNERPRRLNDIWKSYDKALSFVKQSWRVRRLLAHVPSYMMFDDHEVTDDWNLTKKITEQLSHHSHLGQQVVTHALAAFTICQAWGNSPTQHQTLINDLLPTLIGSLNNYDAPLYQNVFMQLNQHNFTTLIPSNPPALLIDTRTQRTFKNEKGLFPLLVDDPALATIKAQLATLDNNTKQLLVISPAPVFGFSELEQKQLGVVKTFRHGGSTFMDGECWISDEQQLAKLCEALMSLSHLQQCYILSGDVHYGFCRVKKIPHPANSHTVNFWQLTSSSISNKPTGAIETTLKILHSGTVLGLSINPFHKRNTQYLKPKKWQGKFLSGNLNLGFLMLDDANGHKYTMDVLKQKGQWKNWQYDLNAPDLLQ</sequence>
<evidence type="ECO:0008006" key="3">
    <source>
        <dbReference type="Google" id="ProtNLM"/>
    </source>
</evidence>
<evidence type="ECO:0000313" key="1">
    <source>
        <dbReference type="EMBL" id="CAH9061209.1"/>
    </source>
</evidence>
<organism evidence="1 2">
    <name type="scientific">Pseudoalteromonas holothuriae</name>
    <dbReference type="NCBI Taxonomy" id="2963714"/>
    <lineage>
        <taxon>Bacteria</taxon>
        <taxon>Pseudomonadati</taxon>
        <taxon>Pseudomonadota</taxon>
        <taxon>Gammaproteobacteria</taxon>
        <taxon>Alteromonadales</taxon>
        <taxon>Pseudoalteromonadaceae</taxon>
        <taxon>Pseudoalteromonas</taxon>
    </lineage>
</organism>
<comment type="caution">
    <text evidence="1">The sequence shown here is derived from an EMBL/GenBank/DDBJ whole genome shotgun (WGS) entry which is preliminary data.</text>
</comment>
<dbReference type="Proteomes" id="UP001152485">
    <property type="component" value="Unassembled WGS sequence"/>
</dbReference>